<feature type="domain" description="RNA polymerase sigma-70" evidence="7">
    <location>
        <begin position="208"/>
        <end position="221"/>
    </location>
</feature>
<dbReference type="InterPro" id="IPR014284">
    <property type="entry name" value="RNA_pol_sigma-70_dom"/>
</dbReference>
<dbReference type="InterPro" id="IPR036388">
    <property type="entry name" value="WH-like_DNA-bd_sf"/>
</dbReference>
<dbReference type="Pfam" id="PF00140">
    <property type="entry name" value="Sigma70_r1_2"/>
    <property type="match status" value="1"/>
</dbReference>
<dbReference type="InterPro" id="IPR013325">
    <property type="entry name" value="RNA_pol_sigma_r2"/>
</dbReference>
<dbReference type="GO" id="GO:0003677">
    <property type="term" value="F:DNA binding"/>
    <property type="evidence" value="ECO:0007669"/>
    <property type="project" value="UniProtKB-UniRule"/>
</dbReference>
<evidence type="ECO:0000259" key="7">
    <source>
        <dbReference type="PROSITE" id="PS00715"/>
    </source>
</evidence>
<dbReference type="Gene3D" id="1.10.10.10">
    <property type="entry name" value="Winged helix-like DNA-binding domain superfamily/Winged helix DNA-binding domain"/>
    <property type="match status" value="2"/>
</dbReference>
<gene>
    <name evidence="9" type="primary">rpoD</name>
    <name evidence="6" type="synonym">sigA</name>
    <name evidence="9" type="ORF">IAC50_06715</name>
</gene>
<dbReference type="AlphaFoldDB" id="A0A9D1I0Z0"/>
<name>A0A9D1I0Z0_9FIRM</name>
<dbReference type="InterPro" id="IPR000943">
    <property type="entry name" value="RNA_pol_sigma70"/>
</dbReference>
<dbReference type="InterPro" id="IPR007630">
    <property type="entry name" value="RNA_pol_sigma70_r4"/>
</dbReference>
<dbReference type="FunFam" id="1.10.10.10:FF:000004">
    <property type="entry name" value="RNA polymerase sigma factor SigA"/>
    <property type="match status" value="1"/>
</dbReference>
<keyword evidence="3 6" id="KW-0731">Sigma factor</keyword>
<dbReference type="Proteomes" id="UP000824090">
    <property type="component" value="Unassembled WGS sequence"/>
</dbReference>
<dbReference type="PANTHER" id="PTHR30603">
    <property type="entry name" value="RNA POLYMERASE SIGMA FACTOR RPO"/>
    <property type="match status" value="1"/>
</dbReference>
<keyword evidence="5 6" id="KW-0804">Transcription</keyword>
<dbReference type="Pfam" id="PF04545">
    <property type="entry name" value="Sigma70_r4"/>
    <property type="match status" value="1"/>
</dbReference>
<dbReference type="GO" id="GO:0005737">
    <property type="term" value="C:cytoplasm"/>
    <property type="evidence" value="ECO:0007669"/>
    <property type="project" value="UniProtKB-SubCell"/>
</dbReference>
<comment type="subunit">
    <text evidence="6">Interacts transiently with the RNA polymerase catalytic core.</text>
</comment>
<dbReference type="InterPro" id="IPR009042">
    <property type="entry name" value="RNA_pol_sigma70_r1_2"/>
</dbReference>
<dbReference type="InterPro" id="IPR012760">
    <property type="entry name" value="RNA_pol_sigma_RpoD_C"/>
</dbReference>
<dbReference type="InterPro" id="IPR007127">
    <property type="entry name" value="RNA_pol_sigma_70_r1_1"/>
</dbReference>
<evidence type="ECO:0000259" key="8">
    <source>
        <dbReference type="PROSITE" id="PS00716"/>
    </source>
</evidence>
<dbReference type="InterPro" id="IPR007624">
    <property type="entry name" value="RNA_pol_sigma70_r3"/>
</dbReference>
<dbReference type="NCBIfam" id="TIGR02937">
    <property type="entry name" value="sigma70-ECF"/>
    <property type="match status" value="1"/>
</dbReference>
<comment type="subcellular location">
    <subcellularLocation>
        <location evidence="6">Cytoplasm</location>
    </subcellularLocation>
</comment>
<keyword evidence="4 6" id="KW-0238">DNA-binding</keyword>
<dbReference type="Pfam" id="PF04539">
    <property type="entry name" value="Sigma70_r3"/>
    <property type="match status" value="1"/>
</dbReference>
<sequence length="417" mass="47490">MEKDETKDKELAEFKEKISRIKEGITEAAEDEGEDAVLDEDSKKQVIKDLTEKAAAKGRKTLSYTEISDRLGDIEIDKDQMDEIYDALMGRGIEVTMDNEPDDIELMEIEDDEVDDPEVDAVIAENPDAKEIDLEATISKNIAVDDPVRMYLKEIGKVPLLTAQEEIDLAKRMEEGDEYAKQKLCEANLRLVVSIAKKYVGRGMLFLDLIQEGNLGLIKAVDKFDWTKGYKFSTYATWWIRQAITRSIADQARTIRIPVHMVETINKLIRVSRQLLQEEGREPTPDEIAEEMGISVEKVREILKIAQEPVSLETPIGEEEDSHLGDFIPDDDAPAPAEAAAFSMLKEQLVDVLGTLTEREQKVLKLRFGLEDGRARTLEEVGKRFDVTRERIRQIEAKALRKLRHPTRSKKLKDYLE</sequence>
<comment type="similarity">
    <text evidence="6">Belongs to the sigma-70 factor family. RpoD/SigA subfamily.</text>
</comment>
<protein>
    <recommendedName>
        <fullName evidence="6">RNA polymerase sigma factor SigA</fullName>
    </recommendedName>
</protein>
<evidence type="ECO:0000256" key="4">
    <source>
        <dbReference type="ARBA" id="ARBA00023125"/>
    </source>
</evidence>
<organism evidence="9 10">
    <name type="scientific">Candidatus Allocopromorpha excrementigallinarum</name>
    <dbReference type="NCBI Taxonomy" id="2840742"/>
    <lineage>
        <taxon>Bacteria</taxon>
        <taxon>Bacillati</taxon>
        <taxon>Bacillota</taxon>
        <taxon>Clostridia</taxon>
        <taxon>Eubacteriales</taxon>
        <taxon>Eubacteriaceae</taxon>
        <taxon>Eubacteriaceae incertae sedis</taxon>
        <taxon>Candidatus Allocopromorpha</taxon>
    </lineage>
</organism>
<dbReference type="FunFam" id="1.10.10.10:FF:000002">
    <property type="entry name" value="RNA polymerase sigma factor SigA"/>
    <property type="match status" value="1"/>
</dbReference>
<dbReference type="FunFam" id="1.10.601.10:FF:000001">
    <property type="entry name" value="RNA polymerase sigma factor SigA"/>
    <property type="match status" value="1"/>
</dbReference>
<dbReference type="GO" id="GO:0016987">
    <property type="term" value="F:sigma factor activity"/>
    <property type="evidence" value="ECO:0007669"/>
    <property type="project" value="UniProtKB-UniRule"/>
</dbReference>
<keyword evidence="1 6" id="KW-0963">Cytoplasm</keyword>
<dbReference type="InterPro" id="IPR050239">
    <property type="entry name" value="Sigma-70_RNA_pol_init_factors"/>
</dbReference>
<evidence type="ECO:0000313" key="10">
    <source>
        <dbReference type="Proteomes" id="UP000824090"/>
    </source>
</evidence>
<dbReference type="EMBL" id="DVMP01000124">
    <property type="protein sequence ID" value="HIU26164.1"/>
    <property type="molecule type" value="Genomic_DNA"/>
</dbReference>
<evidence type="ECO:0000256" key="5">
    <source>
        <dbReference type="ARBA" id="ARBA00023163"/>
    </source>
</evidence>
<keyword evidence="2 6" id="KW-0805">Transcription regulation</keyword>
<dbReference type="Gene3D" id="1.10.601.10">
    <property type="entry name" value="RNA Polymerase Primary Sigma Factor"/>
    <property type="match status" value="2"/>
</dbReference>
<feature type="region of interest" description="Sigma-70 factor domain-3" evidence="6">
    <location>
        <begin position="263"/>
        <end position="339"/>
    </location>
</feature>
<dbReference type="CDD" id="cd06171">
    <property type="entry name" value="Sigma70_r4"/>
    <property type="match status" value="1"/>
</dbReference>
<feature type="region of interest" description="Sigma-70 factor domain-4" evidence="6">
    <location>
        <begin position="352"/>
        <end position="405"/>
    </location>
</feature>
<dbReference type="Gene3D" id="1.10.220.120">
    <property type="entry name" value="Sigma-70 factor, region 1.1"/>
    <property type="match status" value="1"/>
</dbReference>
<comment type="function">
    <text evidence="6">Sigma factors are initiation factors that promote the attachment of RNA polymerase to specific initiation sites and are then released. This sigma factor is the primary sigma factor during exponential growth.</text>
</comment>
<feature type="domain" description="RNA polymerase sigma-70" evidence="8">
    <location>
        <begin position="377"/>
        <end position="403"/>
    </location>
</feature>
<dbReference type="SUPFAM" id="SSF88946">
    <property type="entry name" value="Sigma2 domain of RNA polymerase sigma factors"/>
    <property type="match status" value="1"/>
</dbReference>
<dbReference type="Pfam" id="PF04542">
    <property type="entry name" value="Sigma70_r2"/>
    <property type="match status" value="1"/>
</dbReference>
<dbReference type="InterPro" id="IPR042189">
    <property type="entry name" value="RNA_pol_sigma_70_r1_1_sf"/>
</dbReference>
<dbReference type="InterPro" id="IPR028630">
    <property type="entry name" value="Sigma70_RpoD"/>
</dbReference>
<dbReference type="NCBIfam" id="TIGR02393">
    <property type="entry name" value="RpoD_Cterm"/>
    <property type="match status" value="1"/>
</dbReference>
<feature type="region of interest" description="Sigma-70 factor domain-2" evidence="6">
    <location>
        <begin position="184"/>
        <end position="254"/>
    </location>
</feature>
<feature type="short sequence motif" description="Interaction with polymerase core subunit RpoC" evidence="6">
    <location>
        <begin position="208"/>
        <end position="211"/>
    </location>
</feature>
<dbReference type="Pfam" id="PF03979">
    <property type="entry name" value="Sigma70_r1_1"/>
    <property type="match status" value="1"/>
</dbReference>
<reference evidence="9" key="2">
    <citation type="journal article" date="2021" name="PeerJ">
        <title>Extensive microbial diversity within the chicken gut microbiome revealed by metagenomics and culture.</title>
        <authorList>
            <person name="Gilroy R."/>
            <person name="Ravi A."/>
            <person name="Getino M."/>
            <person name="Pursley I."/>
            <person name="Horton D.L."/>
            <person name="Alikhan N.F."/>
            <person name="Baker D."/>
            <person name="Gharbi K."/>
            <person name="Hall N."/>
            <person name="Watson M."/>
            <person name="Adriaenssens E.M."/>
            <person name="Foster-Nyarko E."/>
            <person name="Jarju S."/>
            <person name="Secka A."/>
            <person name="Antonio M."/>
            <person name="Oren A."/>
            <person name="Chaudhuri R.R."/>
            <person name="La Ragione R."/>
            <person name="Hildebrand F."/>
            <person name="Pallen M.J."/>
        </authorList>
    </citation>
    <scope>NUCLEOTIDE SEQUENCE</scope>
    <source>
        <strain evidence="9">ChiHcec3-6078</strain>
    </source>
</reference>
<reference evidence="9" key="1">
    <citation type="submission" date="2020-10" db="EMBL/GenBank/DDBJ databases">
        <authorList>
            <person name="Gilroy R."/>
        </authorList>
    </citation>
    <scope>NUCLEOTIDE SEQUENCE</scope>
    <source>
        <strain evidence="9">ChiHcec3-6078</strain>
    </source>
</reference>
<dbReference type="GO" id="GO:0006352">
    <property type="term" value="P:DNA-templated transcription initiation"/>
    <property type="evidence" value="ECO:0007669"/>
    <property type="project" value="UniProtKB-UniRule"/>
</dbReference>
<feature type="DNA-binding region" description="H-T-H motif" evidence="6">
    <location>
        <begin position="378"/>
        <end position="397"/>
    </location>
</feature>
<dbReference type="PANTHER" id="PTHR30603:SF60">
    <property type="entry name" value="RNA POLYMERASE SIGMA FACTOR RPOD"/>
    <property type="match status" value="1"/>
</dbReference>
<dbReference type="NCBIfam" id="NF006666">
    <property type="entry name" value="PRK09210.1"/>
    <property type="match status" value="1"/>
</dbReference>
<dbReference type="PROSITE" id="PS00715">
    <property type="entry name" value="SIGMA70_1"/>
    <property type="match status" value="1"/>
</dbReference>
<evidence type="ECO:0000256" key="2">
    <source>
        <dbReference type="ARBA" id="ARBA00023015"/>
    </source>
</evidence>
<dbReference type="SUPFAM" id="SSF88659">
    <property type="entry name" value="Sigma3 and sigma4 domains of RNA polymerase sigma factors"/>
    <property type="match status" value="2"/>
</dbReference>
<accession>A0A9D1I0Z0</accession>
<dbReference type="HAMAP" id="MF_00963">
    <property type="entry name" value="Sigma70_RpoD_SigA"/>
    <property type="match status" value="1"/>
</dbReference>
<comment type="caution">
    <text evidence="9">The sequence shown here is derived from an EMBL/GenBank/DDBJ whole genome shotgun (WGS) entry which is preliminary data.</text>
</comment>
<evidence type="ECO:0000313" key="9">
    <source>
        <dbReference type="EMBL" id="HIU26164.1"/>
    </source>
</evidence>
<evidence type="ECO:0000256" key="6">
    <source>
        <dbReference type="HAMAP-Rule" id="MF_00963"/>
    </source>
</evidence>
<dbReference type="InterPro" id="IPR007627">
    <property type="entry name" value="RNA_pol_sigma70_r2"/>
</dbReference>
<evidence type="ECO:0000256" key="1">
    <source>
        <dbReference type="ARBA" id="ARBA00022490"/>
    </source>
</evidence>
<dbReference type="PROSITE" id="PS00716">
    <property type="entry name" value="SIGMA70_2"/>
    <property type="match status" value="1"/>
</dbReference>
<proteinExistence type="inferred from homology"/>
<dbReference type="PRINTS" id="PR00046">
    <property type="entry name" value="SIGMA70FCT"/>
</dbReference>
<evidence type="ECO:0000256" key="3">
    <source>
        <dbReference type="ARBA" id="ARBA00023082"/>
    </source>
</evidence>
<dbReference type="InterPro" id="IPR013324">
    <property type="entry name" value="RNA_pol_sigma_r3/r4-like"/>
</dbReference>